<keyword evidence="10" id="KW-1185">Reference proteome</keyword>
<keyword evidence="6 7" id="KW-0472">Membrane</keyword>
<protein>
    <submittedName>
        <fullName evidence="9">Chain length determinant protein</fullName>
    </submittedName>
</protein>
<sequence length="276" mass="30984">MNGSLSPEPTLPYQDEIDLREILLVLWRQRWLIILITLAAVLISVLAGIILPPAYRVEALIELERVDTRTSQQNEAKAILESQTLLTSALEQMAIPADPRSFKARGEVIKDTEYLRFSLEGQDARQVTNVAAKMLTLFIEQRNKVYEEHRAPLEKELHKISRDLEQSSTDREKINELIAVLEKAPLNEVEQKLYALQLAQLQGIQAQEKVGLTGQYLSLQDKLAAMHPAKIVDDLSEPEKVRPRLLLNAAVALVLGLMAGIFLALGRNWLAGPSQK</sequence>
<gene>
    <name evidence="9" type="ORF">MGLY_21300</name>
</gene>
<evidence type="ECO:0000256" key="4">
    <source>
        <dbReference type="ARBA" id="ARBA00022692"/>
    </source>
</evidence>
<comment type="similarity">
    <text evidence="2">Belongs to the CpsC/CapA family.</text>
</comment>
<dbReference type="RefSeq" id="WP_156273666.1">
    <property type="nucleotide sequence ID" value="NZ_CP046244.1"/>
</dbReference>
<evidence type="ECO:0000259" key="8">
    <source>
        <dbReference type="Pfam" id="PF02706"/>
    </source>
</evidence>
<dbReference type="EMBL" id="CP046244">
    <property type="protein sequence ID" value="QGP92740.1"/>
    <property type="molecule type" value="Genomic_DNA"/>
</dbReference>
<keyword evidence="3" id="KW-1003">Cell membrane</keyword>
<dbReference type="InterPro" id="IPR050445">
    <property type="entry name" value="Bact_polysacc_biosynth/exp"/>
</dbReference>
<evidence type="ECO:0000313" key="10">
    <source>
        <dbReference type="Proteomes" id="UP000425916"/>
    </source>
</evidence>
<dbReference type="Proteomes" id="UP000425916">
    <property type="component" value="Chromosome"/>
</dbReference>
<name>A0A6I5ZSB8_9FIRM</name>
<dbReference type="GO" id="GO:0004713">
    <property type="term" value="F:protein tyrosine kinase activity"/>
    <property type="evidence" value="ECO:0007669"/>
    <property type="project" value="TreeGrafter"/>
</dbReference>
<feature type="transmembrane region" description="Helical" evidence="7">
    <location>
        <begin position="31"/>
        <end position="51"/>
    </location>
</feature>
<keyword evidence="5 7" id="KW-1133">Transmembrane helix</keyword>
<evidence type="ECO:0000256" key="3">
    <source>
        <dbReference type="ARBA" id="ARBA00022475"/>
    </source>
</evidence>
<organism evidence="9 10">
    <name type="scientific">Neomoorella glycerini</name>
    <dbReference type="NCBI Taxonomy" id="55779"/>
    <lineage>
        <taxon>Bacteria</taxon>
        <taxon>Bacillati</taxon>
        <taxon>Bacillota</taxon>
        <taxon>Clostridia</taxon>
        <taxon>Neomoorellales</taxon>
        <taxon>Neomoorellaceae</taxon>
        <taxon>Neomoorella</taxon>
    </lineage>
</organism>
<keyword evidence="4 7" id="KW-0812">Transmembrane</keyword>
<evidence type="ECO:0000256" key="7">
    <source>
        <dbReference type="SAM" id="Phobius"/>
    </source>
</evidence>
<evidence type="ECO:0000256" key="2">
    <source>
        <dbReference type="ARBA" id="ARBA00006683"/>
    </source>
</evidence>
<dbReference type="GO" id="GO:0005886">
    <property type="term" value="C:plasma membrane"/>
    <property type="evidence" value="ECO:0007669"/>
    <property type="project" value="UniProtKB-SubCell"/>
</dbReference>
<accession>A0A6I5ZSB8</accession>
<dbReference type="Pfam" id="PF02706">
    <property type="entry name" value="Wzz"/>
    <property type="match status" value="1"/>
</dbReference>
<reference evidence="9 10" key="1">
    <citation type="submission" date="2019-11" db="EMBL/GenBank/DDBJ databases">
        <title>Genome sequence of Moorella glycerini DSM11254.</title>
        <authorList>
            <person name="Poehlein A."/>
            <person name="Boeer T."/>
            <person name="Daniel R."/>
        </authorList>
    </citation>
    <scope>NUCLEOTIDE SEQUENCE [LARGE SCALE GENOMIC DNA]</scope>
    <source>
        <strain evidence="9 10">DSM 11254</strain>
    </source>
</reference>
<feature type="transmembrane region" description="Helical" evidence="7">
    <location>
        <begin position="245"/>
        <end position="266"/>
    </location>
</feature>
<dbReference type="PANTHER" id="PTHR32309:SF13">
    <property type="entry name" value="FERRIC ENTEROBACTIN TRANSPORT PROTEIN FEPE"/>
    <property type="match status" value="1"/>
</dbReference>
<dbReference type="AlphaFoldDB" id="A0A6I5ZSB8"/>
<dbReference type="OrthoDB" id="1723723at2"/>
<evidence type="ECO:0000256" key="6">
    <source>
        <dbReference type="ARBA" id="ARBA00023136"/>
    </source>
</evidence>
<evidence type="ECO:0000256" key="1">
    <source>
        <dbReference type="ARBA" id="ARBA00004651"/>
    </source>
</evidence>
<evidence type="ECO:0000256" key="5">
    <source>
        <dbReference type="ARBA" id="ARBA00022989"/>
    </source>
</evidence>
<comment type="subcellular location">
    <subcellularLocation>
        <location evidence="1">Cell membrane</location>
        <topology evidence="1">Multi-pass membrane protein</topology>
    </subcellularLocation>
</comment>
<feature type="domain" description="Polysaccharide chain length determinant N-terminal" evidence="8">
    <location>
        <begin position="15"/>
        <end position="91"/>
    </location>
</feature>
<evidence type="ECO:0000313" key="9">
    <source>
        <dbReference type="EMBL" id="QGP92740.1"/>
    </source>
</evidence>
<dbReference type="InterPro" id="IPR003856">
    <property type="entry name" value="LPS_length_determ_N"/>
</dbReference>
<proteinExistence type="inferred from homology"/>
<dbReference type="PANTHER" id="PTHR32309">
    <property type="entry name" value="TYROSINE-PROTEIN KINASE"/>
    <property type="match status" value="1"/>
</dbReference>